<keyword evidence="2" id="KW-0378">Hydrolase</keyword>
<gene>
    <name evidence="6" type="ORF">MERR_LOCUS13529</name>
</gene>
<dbReference type="EMBL" id="CACVBM020001051">
    <property type="protein sequence ID" value="CAA7026294.1"/>
    <property type="molecule type" value="Genomic_DNA"/>
</dbReference>
<dbReference type="GO" id="GO:0006952">
    <property type="term" value="P:defense response"/>
    <property type="evidence" value="ECO:0007669"/>
    <property type="project" value="UniProtKB-KW"/>
</dbReference>
<dbReference type="Pfam" id="PF01582">
    <property type="entry name" value="TIR"/>
    <property type="match status" value="1"/>
</dbReference>
<dbReference type="Proteomes" id="UP000467841">
    <property type="component" value="Unassembled WGS sequence"/>
</dbReference>
<dbReference type="SMART" id="SM00255">
    <property type="entry name" value="TIR"/>
    <property type="match status" value="1"/>
</dbReference>
<evidence type="ECO:0000313" key="7">
    <source>
        <dbReference type="Proteomes" id="UP000467841"/>
    </source>
</evidence>
<dbReference type="Gene3D" id="1.10.8.430">
    <property type="entry name" value="Helical domain of apoptotic protease-activating factors"/>
    <property type="match status" value="1"/>
</dbReference>
<keyword evidence="4" id="KW-0520">NAD</keyword>
<keyword evidence="3" id="KW-0611">Plant defense</keyword>
<reference evidence="6" key="1">
    <citation type="submission" date="2020-01" db="EMBL/GenBank/DDBJ databases">
        <authorList>
            <person name="Mishra B."/>
        </authorList>
    </citation>
    <scope>NUCLEOTIDE SEQUENCE [LARGE SCALE GENOMIC DNA]</scope>
</reference>
<evidence type="ECO:0000256" key="2">
    <source>
        <dbReference type="ARBA" id="ARBA00022801"/>
    </source>
</evidence>
<dbReference type="GO" id="GO:0007165">
    <property type="term" value="P:signal transduction"/>
    <property type="evidence" value="ECO:0007669"/>
    <property type="project" value="InterPro"/>
</dbReference>
<dbReference type="InterPro" id="IPR000157">
    <property type="entry name" value="TIR_dom"/>
</dbReference>
<dbReference type="PANTHER" id="PTHR11017:SF228">
    <property type="entry name" value="ADP-RIBOSYL CYCLASE_CYCLIC ADP-RIBOSE HYDROLASE-RELATED"/>
    <property type="match status" value="1"/>
</dbReference>
<evidence type="ECO:0000256" key="3">
    <source>
        <dbReference type="ARBA" id="ARBA00022821"/>
    </source>
</evidence>
<evidence type="ECO:0000259" key="5">
    <source>
        <dbReference type="PROSITE" id="PS50104"/>
    </source>
</evidence>
<organism evidence="6 7">
    <name type="scientific">Microthlaspi erraticum</name>
    <dbReference type="NCBI Taxonomy" id="1685480"/>
    <lineage>
        <taxon>Eukaryota</taxon>
        <taxon>Viridiplantae</taxon>
        <taxon>Streptophyta</taxon>
        <taxon>Embryophyta</taxon>
        <taxon>Tracheophyta</taxon>
        <taxon>Spermatophyta</taxon>
        <taxon>Magnoliopsida</taxon>
        <taxon>eudicotyledons</taxon>
        <taxon>Gunneridae</taxon>
        <taxon>Pentapetalae</taxon>
        <taxon>rosids</taxon>
        <taxon>malvids</taxon>
        <taxon>Brassicales</taxon>
        <taxon>Brassicaceae</taxon>
        <taxon>Coluteocarpeae</taxon>
        <taxon>Microthlaspi</taxon>
    </lineage>
</organism>
<dbReference type="Pfam" id="PF00931">
    <property type="entry name" value="NB-ARC"/>
    <property type="match status" value="1"/>
</dbReference>
<dbReference type="SMART" id="SM00382">
    <property type="entry name" value="AAA"/>
    <property type="match status" value="1"/>
</dbReference>
<accession>A0A6D2IC26</accession>
<comment type="caution">
    <text evidence="6">The sequence shown here is derived from an EMBL/GenBank/DDBJ whole genome shotgun (WGS) entry which is preliminary data.</text>
</comment>
<dbReference type="InterPro" id="IPR003593">
    <property type="entry name" value="AAA+_ATPase"/>
</dbReference>
<dbReference type="PANTHER" id="PTHR11017">
    <property type="entry name" value="LEUCINE-RICH REPEAT-CONTAINING PROTEIN"/>
    <property type="match status" value="1"/>
</dbReference>
<dbReference type="SUPFAM" id="SSF52540">
    <property type="entry name" value="P-loop containing nucleoside triphosphate hydrolases"/>
    <property type="match status" value="1"/>
</dbReference>
<dbReference type="AlphaFoldDB" id="A0A6D2IC26"/>
<dbReference type="InterPro" id="IPR027417">
    <property type="entry name" value="P-loop_NTPase"/>
</dbReference>
<dbReference type="FunFam" id="3.40.50.10140:FF:000007">
    <property type="entry name" value="Disease resistance protein (TIR-NBS-LRR class)"/>
    <property type="match status" value="1"/>
</dbReference>
<keyword evidence="7" id="KW-1185">Reference proteome</keyword>
<proteinExistence type="predicted"/>
<evidence type="ECO:0000256" key="4">
    <source>
        <dbReference type="ARBA" id="ARBA00023027"/>
    </source>
</evidence>
<dbReference type="InterPro" id="IPR002182">
    <property type="entry name" value="NB-ARC"/>
</dbReference>
<evidence type="ECO:0000256" key="1">
    <source>
        <dbReference type="ARBA" id="ARBA00022737"/>
    </source>
</evidence>
<sequence>MTPSSSSSRNWLYDVFLSFSGEDIRKNFLTHFLKELDRKLISCFKDSEIERSHSIWPELVQAIRGSKIAVVVFSKNYAFSSWCLNELLEILNCKEEFGQIVIPVFYGLDPSDVRKQTGDFGKIFEKTCNNKTEEVKNRWKEALTDVANILGYHPQNCDDGEATLIEKIVNDVLSKLSLTPSNDFEEFPGLEDHIAEMSLLLDLESEDVRMVGIWGPPGIGKTTIARALFSRLSRRYQGSIFIDSATVSKSIRKYSKANTDDYNMKLHLQKTFLSKLLNIKDAKVDHLGAVRDRLKDMKVLILIDDLDDKVVLDTLVGQNEWFGRGSRIIVVTNDKHLLRSHGIDCIYEVGIPSEEVALEIFCRNAFKKKSPPEGFEKLSVEVASHVGSLPLGLQVLGSSLRGMDKRSGWQRC</sequence>
<dbReference type="OrthoDB" id="1357022at2759"/>
<keyword evidence="1" id="KW-0677">Repeat</keyword>
<dbReference type="PRINTS" id="PR00364">
    <property type="entry name" value="DISEASERSIST"/>
</dbReference>
<dbReference type="FunFam" id="3.40.50.300:FF:001002">
    <property type="entry name" value="Disease resistance protein (TIR-NBS-LRR class)"/>
    <property type="match status" value="1"/>
</dbReference>
<dbReference type="InterPro" id="IPR044974">
    <property type="entry name" value="Disease_R_plants"/>
</dbReference>
<dbReference type="GO" id="GO:0043531">
    <property type="term" value="F:ADP binding"/>
    <property type="evidence" value="ECO:0007669"/>
    <property type="project" value="InterPro"/>
</dbReference>
<dbReference type="Gene3D" id="3.40.50.10140">
    <property type="entry name" value="Toll/interleukin-1 receptor homology (TIR) domain"/>
    <property type="match status" value="1"/>
</dbReference>
<dbReference type="SUPFAM" id="SSF52200">
    <property type="entry name" value="Toll/Interleukin receptor TIR domain"/>
    <property type="match status" value="1"/>
</dbReference>
<dbReference type="InterPro" id="IPR042197">
    <property type="entry name" value="Apaf_helical"/>
</dbReference>
<protein>
    <recommendedName>
        <fullName evidence="5">TIR domain-containing protein</fullName>
    </recommendedName>
</protein>
<name>A0A6D2IC26_9BRAS</name>
<dbReference type="PROSITE" id="PS50104">
    <property type="entry name" value="TIR"/>
    <property type="match status" value="1"/>
</dbReference>
<feature type="domain" description="TIR" evidence="5">
    <location>
        <begin position="11"/>
        <end position="176"/>
    </location>
</feature>
<dbReference type="InterPro" id="IPR035897">
    <property type="entry name" value="Toll_tir_struct_dom_sf"/>
</dbReference>
<evidence type="ECO:0000313" key="6">
    <source>
        <dbReference type="EMBL" id="CAA7026294.1"/>
    </source>
</evidence>
<dbReference type="GO" id="GO:0016787">
    <property type="term" value="F:hydrolase activity"/>
    <property type="evidence" value="ECO:0007669"/>
    <property type="project" value="UniProtKB-KW"/>
</dbReference>
<dbReference type="Gene3D" id="3.40.50.300">
    <property type="entry name" value="P-loop containing nucleotide triphosphate hydrolases"/>
    <property type="match status" value="1"/>
</dbReference>